<reference evidence="2" key="1">
    <citation type="journal article" date="2024" name="IScience">
        <title>Strigolactones Initiate the Formation of Haustorium-like Structures in Castilleja.</title>
        <authorList>
            <person name="Buerger M."/>
            <person name="Peterson D."/>
            <person name="Chory J."/>
        </authorList>
    </citation>
    <scope>NUCLEOTIDE SEQUENCE [LARGE SCALE GENOMIC DNA]</scope>
</reference>
<evidence type="ECO:0000313" key="1">
    <source>
        <dbReference type="EMBL" id="KAL3634954.1"/>
    </source>
</evidence>
<accession>A0ABD3D0Y0</accession>
<dbReference type="Proteomes" id="UP001632038">
    <property type="component" value="Unassembled WGS sequence"/>
</dbReference>
<evidence type="ECO:0000313" key="2">
    <source>
        <dbReference type="Proteomes" id="UP001632038"/>
    </source>
</evidence>
<dbReference type="AlphaFoldDB" id="A0ABD3D0Y0"/>
<organism evidence="1 2">
    <name type="scientific">Castilleja foliolosa</name>
    <dbReference type="NCBI Taxonomy" id="1961234"/>
    <lineage>
        <taxon>Eukaryota</taxon>
        <taxon>Viridiplantae</taxon>
        <taxon>Streptophyta</taxon>
        <taxon>Embryophyta</taxon>
        <taxon>Tracheophyta</taxon>
        <taxon>Spermatophyta</taxon>
        <taxon>Magnoliopsida</taxon>
        <taxon>eudicotyledons</taxon>
        <taxon>Gunneridae</taxon>
        <taxon>Pentapetalae</taxon>
        <taxon>asterids</taxon>
        <taxon>lamiids</taxon>
        <taxon>Lamiales</taxon>
        <taxon>Orobanchaceae</taxon>
        <taxon>Pedicularideae</taxon>
        <taxon>Castillejinae</taxon>
        <taxon>Castilleja</taxon>
    </lineage>
</organism>
<gene>
    <name evidence="1" type="ORF">CASFOL_022008</name>
</gene>
<protein>
    <submittedName>
        <fullName evidence="1">Uncharacterized protein</fullName>
    </submittedName>
</protein>
<keyword evidence="2" id="KW-1185">Reference proteome</keyword>
<name>A0ABD3D0Y0_9LAMI</name>
<sequence>MSEEDLKMIYIYNVLRKAYTTPICRPRYIHVDLYDYDTHKDIYYTDLRAKCKKVDNLAEFMSKPIPNEIGYCYFWLKDLEEVGIEVRDEEAKEWNSVEGTSLPDSLSIEMDSAVKQVI</sequence>
<comment type="caution">
    <text evidence="1">The sequence shown here is derived from an EMBL/GenBank/DDBJ whole genome shotgun (WGS) entry which is preliminary data.</text>
</comment>
<dbReference type="EMBL" id="JAVIJP010000028">
    <property type="protein sequence ID" value="KAL3634954.1"/>
    <property type="molecule type" value="Genomic_DNA"/>
</dbReference>
<proteinExistence type="predicted"/>